<keyword evidence="2" id="KW-0238">DNA-binding</keyword>
<dbReference type="GeneID" id="42777106"/>
<reference evidence="6 7" key="1">
    <citation type="submission" date="2016-06" db="EMBL/GenBank/DDBJ databases">
        <authorList>
            <person name="Kjaerup R.B."/>
            <person name="Dalgaard T.S."/>
            <person name="Juul-Madsen H.R."/>
        </authorList>
    </citation>
    <scope>NUCLEOTIDE SEQUENCE [LARGE SCALE GENOMIC DNA]</scope>
    <source>
        <strain evidence="6 7">373-A1</strain>
    </source>
</reference>
<feature type="domain" description="SIS" evidence="5">
    <location>
        <begin position="112"/>
        <end position="252"/>
    </location>
</feature>
<evidence type="ECO:0000256" key="2">
    <source>
        <dbReference type="ARBA" id="ARBA00023125"/>
    </source>
</evidence>
<gene>
    <name evidence="6" type="ORF">CP373A1_15730</name>
</gene>
<dbReference type="Gene3D" id="3.40.50.10490">
    <property type="entry name" value="Glucose-6-phosphate isomerase like protein, domain 1"/>
    <property type="match status" value="1"/>
</dbReference>
<keyword evidence="1" id="KW-0805">Transcription regulation</keyword>
<dbReference type="InterPro" id="IPR009057">
    <property type="entry name" value="Homeodomain-like_sf"/>
</dbReference>
<dbReference type="SUPFAM" id="SSF46689">
    <property type="entry name" value="Homeodomain-like"/>
    <property type="match status" value="1"/>
</dbReference>
<name>A0A174WNB5_9CLOT</name>
<dbReference type="SUPFAM" id="SSF53697">
    <property type="entry name" value="SIS domain"/>
    <property type="match status" value="1"/>
</dbReference>
<dbReference type="Pfam" id="PF01418">
    <property type="entry name" value="HTH_6"/>
    <property type="match status" value="1"/>
</dbReference>
<dbReference type="GO" id="GO:0097367">
    <property type="term" value="F:carbohydrate derivative binding"/>
    <property type="evidence" value="ECO:0007669"/>
    <property type="project" value="InterPro"/>
</dbReference>
<organism evidence="6 7">
    <name type="scientific">Clostridium paraputrificum</name>
    <dbReference type="NCBI Taxonomy" id="29363"/>
    <lineage>
        <taxon>Bacteria</taxon>
        <taxon>Bacillati</taxon>
        <taxon>Bacillota</taxon>
        <taxon>Clostridia</taxon>
        <taxon>Eubacteriales</taxon>
        <taxon>Clostridiaceae</taxon>
        <taxon>Clostridium</taxon>
    </lineage>
</organism>
<dbReference type="InterPro" id="IPR001347">
    <property type="entry name" value="SIS_dom"/>
</dbReference>
<dbReference type="InterPro" id="IPR036388">
    <property type="entry name" value="WH-like_DNA-bd_sf"/>
</dbReference>
<comment type="caution">
    <text evidence="6">The sequence shown here is derived from an EMBL/GenBank/DDBJ whole genome shotgun (WGS) entry which is preliminary data.</text>
</comment>
<evidence type="ECO:0000259" key="5">
    <source>
        <dbReference type="PROSITE" id="PS51464"/>
    </source>
</evidence>
<dbReference type="PANTHER" id="PTHR30514">
    <property type="entry name" value="GLUCOKINASE"/>
    <property type="match status" value="1"/>
</dbReference>
<dbReference type="Gene3D" id="1.10.10.10">
    <property type="entry name" value="Winged helix-like DNA-binding domain superfamily/Winged helix DNA-binding domain"/>
    <property type="match status" value="1"/>
</dbReference>
<proteinExistence type="predicted"/>
<dbReference type="GO" id="GO:0003677">
    <property type="term" value="F:DNA binding"/>
    <property type="evidence" value="ECO:0007669"/>
    <property type="project" value="UniProtKB-KW"/>
</dbReference>
<dbReference type="AlphaFoldDB" id="A0A174WNB5"/>
<dbReference type="RefSeq" id="WP_027099257.1">
    <property type="nucleotide sequence ID" value="NZ_CABHIH010000001.1"/>
</dbReference>
<sequence length="266" mass="29842">MNIICEIQQKYNNFSDKEKAIADYILNQPDMIKNINITELAKIIGTSGATITRFSKKIGCDSFVEMKMQINLSTNDSESIDSDDIFSSVYSHYNEVIERTNSIIDKSAIFNIVEEIKKANKIYLYGVGSSGLTATEMMQRLIRMGFNIHCISDSHMMIINSSIASSEDLVIGLSISGETKEVVNALKVSKRNGAKTACITSFDESSVTVYSDIILKVYNTRFIGRHKFINSQFSTMYLLDLISTVLLEDKNLEEKMQITIDAIINS</sequence>
<keyword evidence="3" id="KW-0804">Transcription</keyword>
<protein>
    <submittedName>
        <fullName evidence="6">RpiR family transcriptional regulator</fullName>
    </submittedName>
</protein>
<feature type="domain" description="HTH rpiR-type" evidence="4">
    <location>
        <begin position="1"/>
        <end position="77"/>
    </location>
</feature>
<dbReference type="OrthoDB" id="9762536at2"/>
<dbReference type="InterPro" id="IPR000281">
    <property type="entry name" value="HTH_RpiR"/>
</dbReference>
<dbReference type="Proteomes" id="UP000092714">
    <property type="component" value="Unassembled WGS sequence"/>
</dbReference>
<keyword evidence="7" id="KW-1185">Reference proteome</keyword>
<evidence type="ECO:0000256" key="1">
    <source>
        <dbReference type="ARBA" id="ARBA00023015"/>
    </source>
</evidence>
<dbReference type="InterPro" id="IPR046348">
    <property type="entry name" value="SIS_dom_sf"/>
</dbReference>
<dbReference type="InterPro" id="IPR047640">
    <property type="entry name" value="RpiR-like"/>
</dbReference>
<dbReference type="GO" id="GO:0003700">
    <property type="term" value="F:DNA-binding transcription factor activity"/>
    <property type="evidence" value="ECO:0007669"/>
    <property type="project" value="InterPro"/>
</dbReference>
<dbReference type="CDD" id="cd05013">
    <property type="entry name" value="SIS_RpiR"/>
    <property type="match status" value="1"/>
</dbReference>
<dbReference type="PANTHER" id="PTHR30514:SF21">
    <property type="entry name" value="RPIR-FAMILY TRANSCRIPTIONAL REGULATOR"/>
    <property type="match status" value="1"/>
</dbReference>
<dbReference type="PROSITE" id="PS51464">
    <property type="entry name" value="SIS"/>
    <property type="match status" value="1"/>
</dbReference>
<accession>A0A174WNB5</accession>
<dbReference type="PROSITE" id="PS51071">
    <property type="entry name" value="HTH_RPIR"/>
    <property type="match status" value="1"/>
</dbReference>
<evidence type="ECO:0000313" key="6">
    <source>
        <dbReference type="EMBL" id="OBY09549.1"/>
    </source>
</evidence>
<dbReference type="GO" id="GO:1901135">
    <property type="term" value="P:carbohydrate derivative metabolic process"/>
    <property type="evidence" value="ECO:0007669"/>
    <property type="project" value="InterPro"/>
</dbReference>
<evidence type="ECO:0000256" key="3">
    <source>
        <dbReference type="ARBA" id="ARBA00023163"/>
    </source>
</evidence>
<evidence type="ECO:0000313" key="7">
    <source>
        <dbReference type="Proteomes" id="UP000092714"/>
    </source>
</evidence>
<dbReference type="InterPro" id="IPR035472">
    <property type="entry name" value="RpiR-like_SIS"/>
</dbReference>
<evidence type="ECO:0000259" key="4">
    <source>
        <dbReference type="PROSITE" id="PS51071"/>
    </source>
</evidence>
<dbReference type="eggNOG" id="COG1737">
    <property type="taxonomic scope" value="Bacteria"/>
</dbReference>
<dbReference type="EMBL" id="MAPZ01000031">
    <property type="protein sequence ID" value="OBY09549.1"/>
    <property type="molecule type" value="Genomic_DNA"/>
</dbReference>
<dbReference type="Pfam" id="PF01380">
    <property type="entry name" value="SIS"/>
    <property type="match status" value="1"/>
</dbReference>